<keyword evidence="2" id="KW-0472">Membrane</keyword>
<comment type="similarity">
    <text evidence="1">Belongs to the LOR family.</text>
</comment>
<reference evidence="3 4" key="1">
    <citation type="journal article" date="2019" name="Sci. Rep.">
        <title>A high-quality genome of Eragrostis curvula grass provides insights into Poaceae evolution and supports new strategies to enhance forage quality.</title>
        <authorList>
            <person name="Carballo J."/>
            <person name="Santos B.A.C.M."/>
            <person name="Zappacosta D."/>
            <person name="Garbus I."/>
            <person name="Selva J.P."/>
            <person name="Gallo C.A."/>
            <person name="Diaz A."/>
            <person name="Albertini E."/>
            <person name="Caccamo M."/>
            <person name="Echenique V."/>
        </authorList>
    </citation>
    <scope>NUCLEOTIDE SEQUENCE [LARGE SCALE GENOMIC DNA]</scope>
    <source>
        <strain evidence="4">cv. Victoria</strain>
        <tissue evidence="3">Leaf</tissue>
    </source>
</reference>
<dbReference type="SUPFAM" id="SSF54518">
    <property type="entry name" value="Tubby C-terminal domain-like"/>
    <property type="match status" value="1"/>
</dbReference>
<dbReference type="Gene3D" id="2.40.160.200">
    <property type="entry name" value="LURP1-related"/>
    <property type="match status" value="2"/>
</dbReference>
<dbReference type="Pfam" id="PF04525">
    <property type="entry name" value="LOR"/>
    <property type="match status" value="1"/>
</dbReference>
<comment type="caution">
    <text evidence="3">The sequence shown here is derived from an EMBL/GenBank/DDBJ whole genome shotgun (WGS) entry which is preliminary data.</text>
</comment>
<accession>A0A5J9VWE7</accession>
<dbReference type="PANTHER" id="PTHR31087:SF167">
    <property type="entry name" value="PROTEIN LURP1"/>
    <property type="match status" value="1"/>
</dbReference>
<dbReference type="InterPro" id="IPR025659">
    <property type="entry name" value="Tubby-like_C"/>
</dbReference>
<evidence type="ECO:0000313" key="4">
    <source>
        <dbReference type="Proteomes" id="UP000324897"/>
    </source>
</evidence>
<dbReference type="InterPro" id="IPR038595">
    <property type="entry name" value="LOR_sf"/>
</dbReference>
<keyword evidence="2" id="KW-0812">Transmembrane</keyword>
<proteinExistence type="inferred from homology"/>
<evidence type="ECO:0000256" key="2">
    <source>
        <dbReference type="SAM" id="Phobius"/>
    </source>
</evidence>
<feature type="transmembrane region" description="Helical" evidence="2">
    <location>
        <begin position="111"/>
        <end position="129"/>
    </location>
</feature>
<name>A0A5J9VWE7_9POAL</name>
<organism evidence="3 4">
    <name type="scientific">Eragrostis curvula</name>
    <name type="common">weeping love grass</name>
    <dbReference type="NCBI Taxonomy" id="38414"/>
    <lineage>
        <taxon>Eukaryota</taxon>
        <taxon>Viridiplantae</taxon>
        <taxon>Streptophyta</taxon>
        <taxon>Embryophyta</taxon>
        <taxon>Tracheophyta</taxon>
        <taxon>Spermatophyta</taxon>
        <taxon>Magnoliopsida</taxon>
        <taxon>Liliopsida</taxon>
        <taxon>Poales</taxon>
        <taxon>Poaceae</taxon>
        <taxon>PACMAD clade</taxon>
        <taxon>Chloridoideae</taxon>
        <taxon>Eragrostideae</taxon>
        <taxon>Eragrostidinae</taxon>
        <taxon>Eragrostis</taxon>
    </lineage>
</organism>
<keyword evidence="2" id="KW-1133">Transmembrane helix</keyword>
<dbReference type="InterPro" id="IPR007612">
    <property type="entry name" value="LOR"/>
</dbReference>
<dbReference type="Gramene" id="TVU39956">
    <property type="protein sequence ID" value="TVU39956"/>
    <property type="gene ID" value="EJB05_13400"/>
</dbReference>
<evidence type="ECO:0000313" key="3">
    <source>
        <dbReference type="EMBL" id="TVU39956.1"/>
    </source>
</evidence>
<sequence length="136" mass="15164">MAAPPVIVVGRQYCEPRVLPLTVTMKFSGGYTVTDAGGHVVLRMDVPLFSFSGHRILLDAAGLPFDFTLDDIYMGFKKLAICNVYHVLQMNRMKSIGMPIFGVTVFPHMDHAFIAALVVIFHGVITIEARRRQQNK</sequence>
<evidence type="ECO:0000256" key="1">
    <source>
        <dbReference type="ARBA" id="ARBA00005437"/>
    </source>
</evidence>
<dbReference type="Proteomes" id="UP000324897">
    <property type="component" value="Chromosome 4"/>
</dbReference>
<dbReference type="AlphaFoldDB" id="A0A5J9VWE7"/>
<dbReference type="EMBL" id="RWGY01000007">
    <property type="protein sequence ID" value="TVU39956.1"/>
    <property type="molecule type" value="Genomic_DNA"/>
</dbReference>
<keyword evidence="4" id="KW-1185">Reference proteome</keyword>
<feature type="non-terminal residue" evidence="3">
    <location>
        <position position="1"/>
    </location>
</feature>
<dbReference type="PANTHER" id="PTHR31087">
    <property type="match status" value="1"/>
</dbReference>
<gene>
    <name evidence="3" type="ORF">EJB05_13400</name>
</gene>
<protein>
    <submittedName>
        <fullName evidence="3">Uncharacterized protein</fullName>
    </submittedName>
</protein>
<dbReference type="OrthoDB" id="97518at2759"/>